<proteinExistence type="predicted"/>
<evidence type="ECO:0000313" key="3">
    <source>
        <dbReference type="Proteomes" id="UP000284842"/>
    </source>
</evidence>
<dbReference type="Gene3D" id="3.40.50.300">
    <property type="entry name" value="P-loop containing nucleotide triphosphate hydrolases"/>
    <property type="match status" value="1"/>
</dbReference>
<gene>
    <name evidence="2" type="ORF">CVT24_002479</name>
</gene>
<dbReference type="Proteomes" id="UP000284842">
    <property type="component" value="Unassembled WGS sequence"/>
</dbReference>
<protein>
    <recommendedName>
        <fullName evidence="4">RecF/RecN/SMC N-terminal domain-containing protein</fullName>
    </recommendedName>
</protein>
<name>A0A409YTM0_9AGAR</name>
<evidence type="ECO:0000313" key="2">
    <source>
        <dbReference type="EMBL" id="PPR06366.1"/>
    </source>
</evidence>
<dbReference type="AlphaFoldDB" id="A0A409YTM0"/>
<comment type="caution">
    <text evidence="2">The sequence shown here is derived from an EMBL/GenBank/DDBJ whole genome shotgun (WGS) entry which is preliminary data.</text>
</comment>
<dbReference type="InterPro" id="IPR027417">
    <property type="entry name" value="P-loop_NTPase"/>
</dbReference>
<dbReference type="STRING" id="181874.A0A409YTM0"/>
<feature type="compositionally biased region" description="Basic and acidic residues" evidence="1">
    <location>
        <begin position="79"/>
        <end position="88"/>
    </location>
</feature>
<sequence length="338" mass="37773">MKVNSWKLLLVKGTPSRTLGQLYGKETTHLDRKKVRIGEWRLSERGQMRRKTHALQTELETVGQELVNSQAERARIKKPQTEADEKPKLQGPNFQPAVTLEGTVIHKSGMSMAGKSSHDFTRNGTKGNARRVSYKYASGYLRLEAGFTSLLMIWLVQRPQPESKIEELISVISAAEDKVLRSSIAPSSCDNPPVNQSIVIRNLRCDIFNMPFSLPGAYKGQGSSAGERTVAVLVILFAIHNSQPAAVFALDEADAALGNIKMAKAHAMQRQIAPLTDSIAHHRRLQFHHFMGSPFPVVSNLYGSLSYFSLNTQPDFFPPCTKLLHKSNMRRHWQAQMS</sequence>
<organism evidence="2 3">
    <name type="scientific">Panaeolus cyanescens</name>
    <dbReference type="NCBI Taxonomy" id="181874"/>
    <lineage>
        <taxon>Eukaryota</taxon>
        <taxon>Fungi</taxon>
        <taxon>Dikarya</taxon>
        <taxon>Basidiomycota</taxon>
        <taxon>Agaricomycotina</taxon>
        <taxon>Agaricomycetes</taxon>
        <taxon>Agaricomycetidae</taxon>
        <taxon>Agaricales</taxon>
        <taxon>Agaricineae</taxon>
        <taxon>Galeropsidaceae</taxon>
        <taxon>Panaeolus</taxon>
    </lineage>
</organism>
<evidence type="ECO:0008006" key="4">
    <source>
        <dbReference type="Google" id="ProtNLM"/>
    </source>
</evidence>
<feature type="region of interest" description="Disordered" evidence="1">
    <location>
        <begin position="70"/>
        <end position="95"/>
    </location>
</feature>
<dbReference type="EMBL" id="NHTK01000664">
    <property type="protein sequence ID" value="PPR06366.1"/>
    <property type="molecule type" value="Genomic_DNA"/>
</dbReference>
<accession>A0A409YTM0</accession>
<evidence type="ECO:0000256" key="1">
    <source>
        <dbReference type="SAM" id="MobiDB-lite"/>
    </source>
</evidence>
<reference evidence="2 3" key="1">
    <citation type="journal article" date="2018" name="Evol. Lett.">
        <title>Horizontal gene cluster transfer increased hallucinogenic mushroom diversity.</title>
        <authorList>
            <person name="Reynolds H.T."/>
            <person name="Vijayakumar V."/>
            <person name="Gluck-Thaler E."/>
            <person name="Korotkin H.B."/>
            <person name="Matheny P.B."/>
            <person name="Slot J.C."/>
        </authorList>
    </citation>
    <scope>NUCLEOTIDE SEQUENCE [LARGE SCALE GENOMIC DNA]</scope>
    <source>
        <strain evidence="2 3">2629</strain>
    </source>
</reference>
<keyword evidence="3" id="KW-1185">Reference proteome</keyword>
<dbReference type="InParanoid" id="A0A409YTM0"/>
<dbReference type="OrthoDB" id="5575062at2759"/>